<protein>
    <submittedName>
        <fullName evidence="1">Uncharacterized protein</fullName>
    </submittedName>
</protein>
<feature type="non-terminal residue" evidence="1">
    <location>
        <position position="1"/>
    </location>
</feature>
<evidence type="ECO:0000313" key="1">
    <source>
        <dbReference type="EMBL" id="GFT18309.1"/>
    </source>
</evidence>
<dbReference type="Proteomes" id="UP000887013">
    <property type="component" value="Unassembled WGS sequence"/>
</dbReference>
<organism evidence="1 2">
    <name type="scientific">Nephila pilipes</name>
    <name type="common">Giant wood spider</name>
    <name type="synonym">Nephila maculata</name>
    <dbReference type="NCBI Taxonomy" id="299642"/>
    <lineage>
        <taxon>Eukaryota</taxon>
        <taxon>Metazoa</taxon>
        <taxon>Ecdysozoa</taxon>
        <taxon>Arthropoda</taxon>
        <taxon>Chelicerata</taxon>
        <taxon>Arachnida</taxon>
        <taxon>Araneae</taxon>
        <taxon>Araneomorphae</taxon>
        <taxon>Entelegynae</taxon>
        <taxon>Araneoidea</taxon>
        <taxon>Nephilidae</taxon>
        <taxon>Nephila</taxon>
    </lineage>
</organism>
<gene>
    <name evidence="1" type="ORF">NPIL_575971</name>
</gene>
<dbReference type="AlphaFoldDB" id="A0A8X6NL13"/>
<sequence length="55" mass="6104">LPLHVRTTGADASILLCNGLKELHSLIKQPARDSNLNVVVTKEILLVRKLFQVLD</sequence>
<reference evidence="1" key="1">
    <citation type="submission" date="2020-08" db="EMBL/GenBank/DDBJ databases">
        <title>Multicomponent nature underlies the extraordinary mechanical properties of spider dragline silk.</title>
        <authorList>
            <person name="Kono N."/>
            <person name="Nakamura H."/>
            <person name="Mori M."/>
            <person name="Yoshida Y."/>
            <person name="Ohtoshi R."/>
            <person name="Malay A.D."/>
            <person name="Moran D.A.P."/>
            <person name="Tomita M."/>
            <person name="Numata K."/>
            <person name="Arakawa K."/>
        </authorList>
    </citation>
    <scope>NUCLEOTIDE SEQUENCE</scope>
</reference>
<evidence type="ECO:0000313" key="2">
    <source>
        <dbReference type="Proteomes" id="UP000887013"/>
    </source>
</evidence>
<proteinExistence type="predicted"/>
<comment type="caution">
    <text evidence="1">The sequence shown here is derived from an EMBL/GenBank/DDBJ whole genome shotgun (WGS) entry which is preliminary data.</text>
</comment>
<name>A0A8X6NL13_NEPPI</name>
<keyword evidence="2" id="KW-1185">Reference proteome</keyword>
<dbReference type="EMBL" id="BMAW01010317">
    <property type="protein sequence ID" value="GFT18309.1"/>
    <property type="molecule type" value="Genomic_DNA"/>
</dbReference>
<accession>A0A8X6NL13</accession>